<dbReference type="EMBL" id="LPJV01000059">
    <property type="protein sequence ID" value="KWF46616.1"/>
    <property type="molecule type" value="Genomic_DNA"/>
</dbReference>
<sequence>MSSTGSGLFIEKNNRPCWTCEHWSGVAFRGGAHAICMHPGNVNGVVTRPRLGCAFWERAIGIDELDDEIWDRLAHQFARPTRYTVVS</sequence>
<protein>
    <submittedName>
        <fullName evidence="1">Uncharacterized protein</fullName>
    </submittedName>
</protein>
<organism evidence="1 2">
    <name type="scientific">Burkholderia diffusa</name>
    <dbReference type="NCBI Taxonomy" id="488732"/>
    <lineage>
        <taxon>Bacteria</taxon>
        <taxon>Pseudomonadati</taxon>
        <taxon>Pseudomonadota</taxon>
        <taxon>Betaproteobacteria</taxon>
        <taxon>Burkholderiales</taxon>
        <taxon>Burkholderiaceae</taxon>
        <taxon>Burkholderia</taxon>
        <taxon>Burkholderia cepacia complex</taxon>
    </lineage>
</organism>
<dbReference type="Proteomes" id="UP000063236">
    <property type="component" value="Unassembled WGS sequence"/>
</dbReference>
<proteinExistence type="predicted"/>
<evidence type="ECO:0000313" key="1">
    <source>
        <dbReference type="EMBL" id="KWF46616.1"/>
    </source>
</evidence>
<dbReference type="AlphaFoldDB" id="A0AAW3P9L5"/>
<name>A0AAW3P9L5_9BURK</name>
<reference evidence="1 2" key="1">
    <citation type="submission" date="2015-11" db="EMBL/GenBank/DDBJ databases">
        <title>Expanding the genomic diversity of Burkholderia species for the development of highly accurate diagnostics.</title>
        <authorList>
            <person name="Sahl J."/>
            <person name="Keim P."/>
            <person name="Wagner D."/>
        </authorList>
    </citation>
    <scope>NUCLEOTIDE SEQUENCE [LARGE SCALE GENOMIC DNA]</scope>
    <source>
        <strain evidence="1 2">MSMB378WGS</strain>
    </source>
</reference>
<comment type="caution">
    <text evidence="1">The sequence shown here is derived from an EMBL/GenBank/DDBJ whole genome shotgun (WGS) entry which is preliminary data.</text>
</comment>
<gene>
    <name evidence="1" type="ORF">WL88_25135</name>
</gene>
<evidence type="ECO:0000313" key="2">
    <source>
        <dbReference type="Proteomes" id="UP000063236"/>
    </source>
</evidence>
<accession>A0AAW3P9L5</accession>